<dbReference type="InterPro" id="IPR019413">
    <property type="entry name" value="Dsc3_ub-like_dom"/>
</dbReference>
<gene>
    <name evidence="3" type="ORF">PSFLO_03111</name>
</gene>
<feature type="region of interest" description="Disordered" evidence="1">
    <location>
        <begin position="149"/>
        <end position="177"/>
    </location>
</feature>
<dbReference type="Proteomes" id="UP000323386">
    <property type="component" value="Unassembled WGS sequence"/>
</dbReference>
<dbReference type="InterPro" id="IPR045226">
    <property type="entry name" value="Dsc3"/>
</dbReference>
<keyword evidence="4" id="KW-1185">Reference proteome</keyword>
<proteinExistence type="predicted"/>
<dbReference type="PANTHER" id="PTHR28049">
    <property type="entry name" value="TRANSMEMBRANE PROTEIN YOR223W"/>
    <property type="match status" value="1"/>
</dbReference>
<evidence type="ECO:0000313" key="3">
    <source>
        <dbReference type="EMBL" id="SPO37636.1"/>
    </source>
</evidence>
<accession>A0A5C3F128</accession>
<dbReference type="Pfam" id="PF13373">
    <property type="entry name" value="Dsc3_C"/>
    <property type="match status" value="1"/>
</dbReference>
<dbReference type="PROSITE" id="PS50053">
    <property type="entry name" value="UBIQUITIN_2"/>
    <property type="match status" value="1"/>
</dbReference>
<dbReference type="InterPro" id="IPR000626">
    <property type="entry name" value="Ubiquitin-like_dom"/>
</dbReference>
<name>A0A5C3F128_9BASI</name>
<protein>
    <recommendedName>
        <fullName evidence="2">Ubiquitin-like domain-containing protein</fullName>
    </recommendedName>
</protein>
<dbReference type="GO" id="GO:0005783">
    <property type="term" value="C:endoplasmic reticulum"/>
    <property type="evidence" value="ECO:0007669"/>
    <property type="project" value="TreeGrafter"/>
</dbReference>
<feature type="region of interest" description="Disordered" evidence="1">
    <location>
        <begin position="189"/>
        <end position="230"/>
    </location>
</feature>
<evidence type="ECO:0000259" key="2">
    <source>
        <dbReference type="PROSITE" id="PS50053"/>
    </source>
</evidence>
<dbReference type="AlphaFoldDB" id="A0A5C3F128"/>
<dbReference type="InterPro" id="IPR025390">
    <property type="entry name" value="Dsc3_C"/>
</dbReference>
<dbReference type="GO" id="GO:0044695">
    <property type="term" value="C:Dsc E3 ubiquitin ligase complex"/>
    <property type="evidence" value="ECO:0007669"/>
    <property type="project" value="InterPro"/>
</dbReference>
<dbReference type="OrthoDB" id="2556122at2759"/>
<feature type="compositionally biased region" description="Gly residues" evidence="1">
    <location>
        <begin position="219"/>
        <end position="230"/>
    </location>
</feature>
<feature type="region of interest" description="Disordered" evidence="1">
    <location>
        <begin position="259"/>
        <end position="302"/>
    </location>
</feature>
<reference evidence="3 4" key="1">
    <citation type="submission" date="2018-03" db="EMBL/GenBank/DDBJ databases">
        <authorList>
            <person name="Guldener U."/>
        </authorList>
    </citation>
    <scope>NUCLEOTIDE SEQUENCE [LARGE SCALE GENOMIC DNA]</scope>
    <source>
        <strain evidence="3 4">DAOM196992</strain>
    </source>
</reference>
<dbReference type="PANTHER" id="PTHR28049:SF1">
    <property type="entry name" value="DSC E3 UBIQUITIN LIGASE COMPLEX SUBUNIT 3"/>
    <property type="match status" value="1"/>
</dbReference>
<dbReference type="SUPFAM" id="SSF54236">
    <property type="entry name" value="Ubiquitin-like"/>
    <property type="match status" value="1"/>
</dbReference>
<dbReference type="InterPro" id="IPR029071">
    <property type="entry name" value="Ubiquitin-like_domsf"/>
</dbReference>
<sequence length="372" mass="40674">MPLYLTHVLRPLTIRFTEPGVADLSLDLNSFTHVRTSTDIHDPDDAVPVDPVLFDVVVEQNAHPQRKHSVGSDAKRSREQRARALIEARAQETVRDVKRIVRSDRPAIHRRRIRLIHAGRILRDGIRLVSYFDQLDSHRKASVRSLGSSLALGDDDNDGEDRAEDDEDGHAARTTTEVVPLRELLPDYWQSLPNSSGGGKGKGKAKASSDDDDDDDGDVSGGEDGSGDLGGVQVCVARKLHERIYVQCSVGDVMDSEEEARERGLIDVAPSSPPHLDIDDTGPSPSSADQDRSAPPAQGFDRLLSTGLTPEEVASIRAQFRSSALPVSGDVLRQREEEEHARALEDAWFDSFSQDPAAKGMQIAVVCGLFAK</sequence>
<feature type="compositionally biased region" description="Acidic residues" evidence="1">
    <location>
        <begin position="153"/>
        <end position="168"/>
    </location>
</feature>
<organism evidence="3 4">
    <name type="scientific">Pseudozyma flocculosa</name>
    <dbReference type="NCBI Taxonomy" id="84751"/>
    <lineage>
        <taxon>Eukaryota</taxon>
        <taxon>Fungi</taxon>
        <taxon>Dikarya</taxon>
        <taxon>Basidiomycota</taxon>
        <taxon>Ustilaginomycotina</taxon>
        <taxon>Ustilaginomycetes</taxon>
        <taxon>Ustilaginales</taxon>
        <taxon>Ustilaginaceae</taxon>
        <taxon>Pseudozyma</taxon>
    </lineage>
</organism>
<dbReference type="Gene3D" id="3.10.20.90">
    <property type="entry name" value="Phosphatidylinositol 3-kinase Catalytic Subunit, Chain A, domain 1"/>
    <property type="match status" value="1"/>
</dbReference>
<dbReference type="Pfam" id="PF10302">
    <property type="entry name" value="Dsc3_N"/>
    <property type="match status" value="1"/>
</dbReference>
<evidence type="ECO:0000313" key="4">
    <source>
        <dbReference type="Proteomes" id="UP000323386"/>
    </source>
</evidence>
<feature type="domain" description="Ubiquitin-like" evidence="2">
    <location>
        <begin position="76"/>
        <end position="131"/>
    </location>
</feature>
<evidence type="ECO:0000256" key="1">
    <source>
        <dbReference type="SAM" id="MobiDB-lite"/>
    </source>
</evidence>
<dbReference type="EMBL" id="OOIP01000007">
    <property type="protein sequence ID" value="SPO37636.1"/>
    <property type="molecule type" value="Genomic_DNA"/>
</dbReference>